<protein>
    <recommendedName>
        <fullName evidence="1">Glycoside hydrolase family 31 N-terminal domain-containing protein</fullName>
    </recommendedName>
</protein>
<dbReference type="InterPro" id="IPR011013">
    <property type="entry name" value="Gal_mutarotase_sf_dom"/>
</dbReference>
<dbReference type="Gene3D" id="2.60.40.1760">
    <property type="entry name" value="glycosyl hydrolase (family 31)"/>
    <property type="match status" value="1"/>
</dbReference>
<evidence type="ECO:0000313" key="3">
    <source>
        <dbReference type="Proteomes" id="UP000288805"/>
    </source>
</evidence>
<dbReference type="Pfam" id="PF13802">
    <property type="entry name" value="Gal_mutarotas_2"/>
    <property type="match status" value="1"/>
</dbReference>
<dbReference type="EMBL" id="QGNW01000127">
    <property type="protein sequence ID" value="RVW93785.1"/>
    <property type="molecule type" value="Genomic_DNA"/>
</dbReference>
<accession>A0A438IAN4</accession>
<proteinExistence type="predicted"/>
<feature type="domain" description="Glycoside hydrolase family 31 N-terminal" evidence="1">
    <location>
        <begin position="215"/>
        <end position="289"/>
    </location>
</feature>
<dbReference type="CDD" id="cd14752">
    <property type="entry name" value="GH31_N"/>
    <property type="match status" value="1"/>
</dbReference>
<reference evidence="2 3" key="1">
    <citation type="journal article" date="2018" name="PLoS Genet.">
        <title>Population sequencing reveals clonal diversity and ancestral inbreeding in the grapevine cultivar Chardonnay.</title>
        <authorList>
            <person name="Roach M.J."/>
            <person name="Johnson D.L."/>
            <person name="Bohlmann J."/>
            <person name="van Vuuren H.J."/>
            <person name="Jones S.J."/>
            <person name="Pretorius I.S."/>
            <person name="Schmidt S.A."/>
            <person name="Borneman A.R."/>
        </authorList>
    </citation>
    <scope>NUCLEOTIDE SEQUENCE [LARGE SCALE GENOMIC DNA]</scope>
    <source>
        <strain evidence="3">cv. Chardonnay</strain>
        <tissue evidence="2">Leaf</tissue>
    </source>
</reference>
<dbReference type="Proteomes" id="UP000288805">
    <property type="component" value="Unassembled WGS sequence"/>
</dbReference>
<sequence length="332" mass="36687">MAGALTFSSDGVGALGFWKTHQYGFISGGFNRPLLKNCVPRHPSSPSRPFSLAALQLSRIGVLVLEGADIPDLLNLSITCDHWLLTTWEVKLLHRVQEVPKGHKRTSTLVQTRRKFSHAFSPKRVKKRLIGERLVIKMAEYEGKVVPADFTSGNMLFEPILEEGVFRFDCSSDDRDAAFPSLSFTNQKNRDMPIMNHKVPMYTPTFECVLGQQIVTIELPTGTSFYGTGEVSGQLERTGKRVFTWNTDAWGYGSGTTSLYQSHPWVLAVLPNGEALGILADTTRRCEIDLQKESIVKFSASSSYPIITFGPFASPTAVLTSLSHAIGTSQNI</sequence>
<comment type="caution">
    <text evidence="2">The sequence shown here is derived from an EMBL/GenBank/DDBJ whole genome shotgun (WGS) entry which is preliminary data.</text>
</comment>
<dbReference type="SUPFAM" id="SSF74650">
    <property type="entry name" value="Galactose mutarotase-like"/>
    <property type="match status" value="1"/>
</dbReference>
<dbReference type="InterPro" id="IPR025887">
    <property type="entry name" value="Glyco_hydro_31_N_dom"/>
</dbReference>
<evidence type="ECO:0000259" key="1">
    <source>
        <dbReference type="Pfam" id="PF13802"/>
    </source>
</evidence>
<name>A0A438IAN4_VITVI</name>
<evidence type="ECO:0000313" key="2">
    <source>
        <dbReference type="EMBL" id="RVW93785.1"/>
    </source>
</evidence>
<dbReference type="GO" id="GO:0003824">
    <property type="term" value="F:catalytic activity"/>
    <property type="evidence" value="ECO:0007669"/>
    <property type="project" value="InterPro"/>
</dbReference>
<organism evidence="2 3">
    <name type="scientific">Vitis vinifera</name>
    <name type="common">Grape</name>
    <dbReference type="NCBI Taxonomy" id="29760"/>
    <lineage>
        <taxon>Eukaryota</taxon>
        <taxon>Viridiplantae</taxon>
        <taxon>Streptophyta</taxon>
        <taxon>Embryophyta</taxon>
        <taxon>Tracheophyta</taxon>
        <taxon>Spermatophyta</taxon>
        <taxon>Magnoliopsida</taxon>
        <taxon>eudicotyledons</taxon>
        <taxon>Gunneridae</taxon>
        <taxon>Pentapetalae</taxon>
        <taxon>rosids</taxon>
        <taxon>Vitales</taxon>
        <taxon>Vitaceae</taxon>
        <taxon>Viteae</taxon>
        <taxon>Vitis</taxon>
    </lineage>
</organism>
<gene>
    <name evidence="2" type="ORF">CK203_043362</name>
</gene>
<dbReference type="AlphaFoldDB" id="A0A438IAN4"/>
<dbReference type="OrthoDB" id="1334205at2759"/>
<dbReference type="GO" id="GO:0005975">
    <property type="term" value="P:carbohydrate metabolic process"/>
    <property type="evidence" value="ECO:0007669"/>
    <property type="project" value="InterPro"/>
</dbReference>
<dbReference type="GO" id="GO:0030246">
    <property type="term" value="F:carbohydrate binding"/>
    <property type="evidence" value="ECO:0007669"/>
    <property type="project" value="InterPro"/>
</dbReference>